<proteinExistence type="predicted"/>
<evidence type="ECO:0000256" key="2">
    <source>
        <dbReference type="ARBA" id="ARBA00023125"/>
    </source>
</evidence>
<dbReference type="GO" id="GO:0000976">
    <property type="term" value="F:transcription cis-regulatory region binding"/>
    <property type="evidence" value="ECO:0007669"/>
    <property type="project" value="TreeGrafter"/>
</dbReference>
<dbReference type="Pfam" id="PF17925">
    <property type="entry name" value="TetR_C_20"/>
    <property type="match status" value="1"/>
</dbReference>
<name>A0A7I7UQ65_MYCPV</name>
<protein>
    <submittedName>
        <fullName evidence="6">TetR family transcriptional regulator</fullName>
    </submittedName>
</protein>
<evidence type="ECO:0000313" key="6">
    <source>
        <dbReference type="EMBL" id="BBY83150.1"/>
    </source>
</evidence>
<reference evidence="6 7" key="1">
    <citation type="journal article" date="2019" name="Emerg. Microbes Infect.">
        <title>Comprehensive subspecies identification of 175 nontuberculous mycobacteria species based on 7547 genomic profiles.</title>
        <authorList>
            <person name="Matsumoto Y."/>
            <person name="Kinjo T."/>
            <person name="Motooka D."/>
            <person name="Nabeya D."/>
            <person name="Jung N."/>
            <person name="Uechi K."/>
            <person name="Horii T."/>
            <person name="Iida T."/>
            <person name="Fujita J."/>
            <person name="Nakamura S."/>
        </authorList>
    </citation>
    <scope>NUCLEOTIDE SEQUENCE [LARGE SCALE GENOMIC DNA]</scope>
    <source>
        <strain evidence="6 7">JCM 6370</strain>
    </source>
</reference>
<gene>
    <name evidence="6" type="ORF">MPUL_43080</name>
</gene>
<dbReference type="PANTHER" id="PTHR30055">
    <property type="entry name" value="HTH-TYPE TRANSCRIPTIONAL REGULATOR RUTR"/>
    <property type="match status" value="1"/>
</dbReference>
<dbReference type="PROSITE" id="PS50977">
    <property type="entry name" value="HTH_TETR_2"/>
    <property type="match status" value="1"/>
</dbReference>
<evidence type="ECO:0000313" key="7">
    <source>
        <dbReference type="Proteomes" id="UP000467252"/>
    </source>
</evidence>
<evidence type="ECO:0000256" key="4">
    <source>
        <dbReference type="PROSITE-ProRule" id="PRU00335"/>
    </source>
</evidence>
<dbReference type="InterPro" id="IPR050109">
    <property type="entry name" value="HTH-type_TetR-like_transc_reg"/>
</dbReference>
<keyword evidence="7" id="KW-1185">Reference proteome</keyword>
<dbReference type="Pfam" id="PF00440">
    <property type="entry name" value="TetR_N"/>
    <property type="match status" value="1"/>
</dbReference>
<keyword evidence="2 4" id="KW-0238">DNA-binding</keyword>
<dbReference type="InterPro" id="IPR001647">
    <property type="entry name" value="HTH_TetR"/>
</dbReference>
<keyword evidence="3" id="KW-0804">Transcription</keyword>
<evidence type="ECO:0000256" key="1">
    <source>
        <dbReference type="ARBA" id="ARBA00023015"/>
    </source>
</evidence>
<dbReference type="GO" id="GO:0003700">
    <property type="term" value="F:DNA-binding transcription factor activity"/>
    <property type="evidence" value="ECO:0007669"/>
    <property type="project" value="TreeGrafter"/>
</dbReference>
<dbReference type="InterPro" id="IPR009057">
    <property type="entry name" value="Homeodomain-like_sf"/>
</dbReference>
<dbReference type="AlphaFoldDB" id="A0A7I7UQ65"/>
<dbReference type="EMBL" id="AP022599">
    <property type="protein sequence ID" value="BBY83150.1"/>
    <property type="molecule type" value="Genomic_DNA"/>
</dbReference>
<dbReference type="PANTHER" id="PTHR30055:SF234">
    <property type="entry name" value="HTH-TYPE TRANSCRIPTIONAL REGULATOR BETI"/>
    <property type="match status" value="1"/>
</dbReference>
<dbReference type="Gene3D" id="1.10.357.10">
    <property type="entry name" value="Tetracycline Repressor, domain 2"/>
    <property type="match status" value="1"/>
</dbReference>
<dbReference type="InterPro" id="IPR041642">
    <property type="entry name" value="KstR_C"/>
</dbReference>
<evidence type="ECO:0000259" key="5">
    <source>
        <dbReference type="PROSITE" id="PS50977"/>
    </source>
</evidence>
<sequence>MSAEGVVQSDPLEGRTEQVASDPLIGIVVELLDTEGYDAVQLREVARRARMSLATIYKRYRTRDELIVAALEWWVTANRYAGLTPAADDTLYGGLMHIFRTVFEPWESHPQLLKSYFRAVSGPGGDRLTRLGLNAVTPAARQVLGTADPRFAEDLERILTSLVYGVLTQLATNAIDVTDVLPSMERAVFWLVNGHSSS</sequence>
<accession>A0A7I7UQ65</accession>
<dbReference type="SUPFAM" id="SSF46689">
    <property type="entry name" value="Homeodomain-like"/>
    <property type="match status" value="1"/>
</dbReference>
<evidence type="ECO:0000256" key="3">
    <source>
        <dbReference type="ARBA" id="ARBA00023163"/>
    </source>
</evidence>
<keyword evidence="1" id="KW-0805">Transcription regulation</keyword>
<feature type="DNA-binding region" description="H-T-H motif" evidence="4">
    <location>
        <begin position="41"/>
        <end position="60"/>
    </location>
</feature>
<organism evidence="6 7">
    <name type="scientific">Mycolicibacterium pulveris</name>
    <name type="common">Mycobacterium pulveris</name>
    <dbReference type="NCBI Taxonomy" id="36813"/>
    <lineage>
        <taxon>Bacteria</taxon>
        <taxon>Bacillati</taxon>
        <taxon>Actinomycetota</taxon>
        <taxon>Actinomycetes</taxon>
        <taxon>Mycobacteriales</taxon>
        <taxon>Mycobacteriaceae</taxon>
        <taxon>Mycolicibacterium</taxon>
    </lineage>
</organism>
<dbReference type="Proteomes" id="UP000467252">
    <property type="component" value="Chromosome"/>
</dbReference>
<feature type="domain" description="HTH tetR-type" evidence="5">
    <location>
        <begin position="18"/>
        <end position="78"/>
    </location>
</feature>